<evidence type="ECO:0008006" key="4">
    <source>
        <dbReference type="Google" id="ProtNLM"/>
    </source>
</evidence>
<feature type="transmembrane region" description="Helical" evidence="1">
    <location>
        <begin position="323"/>
        <end position="345"/>
    </location>
</feature>
<feature type="transmembrane region" description="Helical" evidence="1">
    <location>
        <begin position="298"/>
        <end position="317"/>
    </location>
</feature>
<proteinExistence type="predicted"/>
<keyword evidence="3" id="KW-1185">Reference proteome</keyword>
<dbReference type="Gene3D" id="1.20.1250.20">
    <property type="entry name" value="MFS general substrate transporter like domains"/>
    <property type="match status" value="2"/>
</dbReference>
<feature type="transmembrane region" description="Helical" evidence="1">
    <location>
        <begin position="90"/>
        <end position="111"/>
    </location>
</feature>
<dbReference type="SUPFAM" id="SSF103473">
    <property type="entry name" value="MFS general substrate transporter"/>
    <property type="match status" value="1"/>
</dbReference>
<sequence length="414" mass="45274">MPLLPALVPAALIPSGLRGRTMKIAILEGCVWSVYANWLLGPITIGYLSHLGADTRMLALAGSIPFLSQMVGPFSAWLSGKISTRRKLMFYLGIFSRVAGLLPILATFPFIPLDGKITLVLLSLVLAHVFQSASGLLWQGIMSDVVPEKVRGRYFGYRNGLSGVFTMAASVGAGLLIDHIASPDSYRWLFVAALGMGVFSVLLYLSYLDPNPDSPTMRFREGFTRPLRDREFLPFVKTTVMWSIVQALLTVLVVPYLLQKQHLSMTQIGIYTALASLTTLFTNYGVGLVIDRCPPRRVLQGSILLSAVLLPVVLVLLDVTHQVWLVWVLAALEAVIYNTVNLSLFDLGVKATHNKPRVGYYALNNLLNGSASFLAGLAAGWSVSLLEHWTSGAYLCLFIGVGLLRLLLIGRVRV</sequence>
<evidence type="ECO:0000313" key="2">
    <source>
        <dbReference type="EMBL" id="GGJ53740.1"/>
    </source>
</evidence>
<evidence type="ECO:0000256" key="1">
    <source>
        <dbReference type="SAM" id="Phobius"/>
    </source>
</evidence>
<dbReference type="EMBL" id="BMOD01000027">
    <property type="protein sequence ID" value="GGJ53740.1"/>
    <property type="molecule type" value="Genomic_DNA"/>
</dbReference>
<accession>A0ABQ2DCN1</accession>
<feature type="transmembrane region" description="Helical" evidence="1">
    <location>
        <begin position="117"/>
        <end position="138"/>
    </location>
</feature>
<dbReference type="InterPro" id="IPR052528">
    <property type="entry name" value="Sugar_transport-like"/>
</dbReference>
<name>A0ABQ2DCN1_9DEIO</name>
<dbReference type="InterPro" id="IPR011701">
    <property type="entry name" value="MFS"/>
</dbReference>
<feature type="transmembrane region" description="Helical" evidence="1">
    <location>
        <begin position="392"/>
        <end position="410"/>
    </location>
</feature>
<dbReference type="PANTHER" id="PTHR23526">
    <property type="entry name" value="INTEGRAL MEMBRANE TRANSPORT PROTEIN-RELATED"/>
    <property type="match status" value="1"/>
</dbReference>
<dbReference type="Proteomes" id="UP000632222">
    <property type="component" value="Unassembled WGS sequence"/>
</dbReference>
<dbReference type="InterPro" id="IPR036259">
    <property type="entry name" value="MFS_trans_sf"/>
</dbReference>
<feature type="transmembrane region" description="Helical" evidence="1">
    <location>
        <begin position="235"/>
        <end position="256"/>
    </location>
</feature>
<keyword evidence="1" id="KW-1133">Transmembrane helix</keyword>
<dbReference type="Pfam" id="PF07690">
    <property type="entry name" value="MFS_1"/>
    <property type="match status" value="1"/>
</dbReference>
<feature type="transmembrane region" description="Helical" evidence="1">
    <location>
        <begin position="268"/>
        <end position="286"/>
    </location>
</feature>
<dbReference type="PANTHER" id="PTHR23526:SF2">
    <property type="entry name" value="MAJOR FACILITATOR SUPERFAMILY (MFS) PROFILE DOMAIN-CONTAINING PROTEIN"/>
    <property type="match status" value="1"/>
</dbReference>
<evidence type="ECO:0000313" key="3">
    <source>
        <dbReference type="Proteomes" id="UP000632222"/>
    </source>
</evidence>
<comment type="caution">
    <text evidence="2">The sequence shown here is derived from an EMBL/GenBank/DDBJ whole genome shotgun (WGS) entry which is preliminary data.</text>
</comment>
<feature type="transmembrane region" description="Helical" evidence="1">
    <location>
        <begin position="366"/>
        <end position="386"/>
    </location>
</feature>
<feature type="transmembrane region" description="Helical" evidence="1">
    <location>
        <begin position="57"/>
        <end position="78"/>
    </location>
</feature>
<feature type="transmembrane region" description="Helical" evidence="1">
    <location>
        <begin position="159"/>
        <end position="177"/>
    </location>
</feature>
<keyword evidence="1" id="KW-0472">Membrane</keyword>
<reference evidence="3" key="1">
    <citation type="journal article" date="2019" name="Int. J. Syst. Evol. Microbiol.">
        <title>The Global Catalogue of Microorganisms (GCM) 10K type strain sequencing project: providing services to taxonomists for standard genome sequencing and annotation.</title>
        <authorList>
            <consortium name="The Broad Institute Genomics Platform"/>
            <consortium name="The Broad Institute Genome Sequencing Center for Infectious Disease"/>
            <person name="Wu L."/>
            <person name="Ma J."/>
        </authorList>
    </citation>
    <scope>NUCLEOTIDE SEQUENCE [LARGE SCALE GENOMIC DNA]</scope>
    <source>
        <strain evidence="3">JCM 14370</strain>
    </source>
</reference>
<dbReference type="RefSeq" id="WP_189007303.1">
    <property type="nucleotide sequence ID" value="NZ_BMOD01000027.1"/>
</dbReference>
<gene>
    <name evidence="2" type="ORF">GCM10008938_44700</name>
</gene>
<keyword evidence="1" id="KW-0812">Transmembrane</keyword>
<feature type="transmembrane region" description="Helical" evidence="1">
    <location>
        <begin position="189"/>
        <end position="208"/>
    </location>
</feature>
<organism evidence="2 3">
    <name type="scientific">Deinococcus roseus</name>
    <dbReference type="NCBI Taxonomy" id="392414"/>
    <lineage>
        <taxon>Bacteria</taxon>
        <taxon>Thermotogati</taxon>
        <taxon>Deinococcota</taxon>
        <taxon>Deinococci</taxon>
        <taxon>Deinococcales</taxon>
        <taxon>Deinococcaceae</taxon>
        <taxon>Deinococcus</taxon>
    </lineage>
</organism>
<protein>
    <recommendedName>
        <fullName evidence="4">MFS transporter</fullName>
    </recommendedName>
</protein>